<evidence type="ECO:0000256" key="1">
    <source>
        <dbReference type="ARBA" id="ARBA00002670"/>
    </source>
</evidence>
<keyword evidence="3" id="KW-0255">Endonuclease</keyword>
<keyword evidence="3" id="KW-0540">Nuclease</keyword>
<dbReference type="PANTHER" id="PTHR36181">
    <property type="entry name" value="INTRON-ENCODED ENDONUCLEASE AI3-RELATED"/>
    <property type="match status" value="1"/>
</dbReference>
<geneLocation type="mitochondrion" evidence="3"/>
<gene>
    <name evidence="3" type="primary">orf169</name>
</gene>
<evidence type="ECO:0000259" key="2">
    <source>
        <dbReference type="Pfam" id="PF00961"/>
    </source>
</evidence>
<dbReference type="RefSeq" id="YP_010130230.1">
    <property type="nucleotide sequence ID" value="NC_056336.1"/>
</dbReference>
<keyword evidence="3" id="KW-0378">Hydrolase</keyword>
<dbReference type="InterPro" id="IPR027434">
    <property type="entry name" value="Homing_endonucl"/>
</dbReference>
<dbReference type="GO" id="GO:0004519">
    <property type="term" value="F:endonuclease activity"/>
    <property type="evidence" value="ECO:0007669"/>
    <property type="project" value="UniProtKB-KW"/>
</dbReference>
<protein>
    <submittedName>
        <fullName evidence="3">LAGLIDADG endonuclease</fullName>
    </submittedName>
</protein>
<sequence>MNLGLSDLLKSNFNNVNPLERPLINIENIPNSNWIAGFVIGEGNFDIRIAQQSSNKIGYRVQLRFRISQHERDLKLMESLIKYLGCGKIYKYTNQSAIVLTIFKFSDIYNVIIPFFKKNPLLGVKQLDYLDWCQVAKLINEGYHLTLEGFNFIRKIKLGMNTGRKFNNT</sequence>
<dbReference type="PANTHER" id="PTHR36181:SF4">
    <property type="entry name" value="LAGLIDADG ENDONUCLEASE"/>
    <property type="match status" value="1"/>
</dbReference>
<dbReference type="AlphaFoldDB" id="A0A7T3U513"/>
<evidence type="ECO:0000313" key="3">
    <source>
        <dbReference type="EMBL" id="QPZ51131.1"/>
    </source>
</evidence>
<dbReference type="Gene3D" id="3.10.28.10">
    <property type="entry name" value="Homing endonucleases"/>
    <property type="match status" value="1"/>
</dbReference>
<dbReference type="GO" id="GO:0005739">
    <property type="term" value="C:mitochondrion"/>
    <property type="evidence" value="ECO:0007669"/>
    <property type="project" value="UniProtKB-ARBA"/>
</dbReference>
<comment type="function">
    <text evidence="1">Mitochondrial DNA endonuclease involved in intron homing.</text>
</comment>
<keyword evidence="3" id="KW-0496">Mitochondrion</keyword>
<dbReference type="GeneID" id="65338562"/>
<name>A0A7T3U513_9AGAR</name>
<organism evidence="3">
    <name type="scientific">Clavaria fumosa</name>
    <dbReference type="NCBI Taxonomy" id="264083"/>
    <lineage>
        <taxon>Eukaryota</taxon>
        <taxon>Fungi</taxon>
        <taxon>Dikarya</taxon>
        <taxon>Basidiomycota</taxon>
        <taxon>Agaricomycotina</taxon>
        <taxon>Agaricomycetes</taxon>
        <taxon>Agaricomycetidae</taxon>
        <taxon>Agaricales</taxon>
        <taxon>Clavariineae</taxon>
        <taxon>Clavariaceae</taxon>
        <taxon>Clavaria</taxon>
    </lineage>
</organism>
<dbReference type="EMBL" id="MT114157">
    <property type="protein sequence ID" value="QPZ51131.1"/>
    <property type="molecule type" value="Genomic_DNA"/>
</dbReference>
<accession>A0A7T3U513</accession>
<reference evidence="3" key="1">
    <citation type="journal article" date="2020" name="IMA Fungus">
        <title>The 256 kb mitochondrial genome of Clavaria fumosa is the largest among phylum Basidiomycota and is rich in introns and intronic ORFs.</title>
        <authorList>
            <person name="Wang X."/>
            <person name="Wang Y."/>
            <person name="Yao W."/>
            <person name="Shen J."/>
            <person name="Chen M."/>
            <person name="Gao M."/>
            <person name="Ren J."/>
            <person name="Li Q."/>
            <person name="Liu N."/>
        </authorList>
    </citation>
    <scope>NUCLEOTIDE SEQUENCE</scope>
</reference>
<dbReference type="SUPFAM" id="SSF55608">
    <property type="entry name" value="Homing endonucleases"/>
    <property type="match status" value="1"/>
</dbReference>
<dbReference type="InterPro" id="IPR004860">
    <property type="entry name" value="LAGLIDADG_dom"/>
</dbReference>
<proteinExistence type="predicted"/>
<dbReference type="InterPro" id="IPR051289">
    <property type="entry name" value="LAGLIDADG_Endonuclease"/>
</dbReference>
<feature type="domain" description="Homing endonuclease LAGLIDADG" evidence="2">
    <location>
        <begin position="35"/>
        <end position="135"/>
    </location>
</feature>
<dbReference type="FunFam" id="3.10.28.10:FF:000010">
    <property type="entry name" value="LAGLIDADG homing endonuclease I-LtrII"/>
    <property type="match status" value="1"/>
</dbReference>
<dbReference type="Pfam" id="PF00961">
    <property type="entry name" value="LAGLIDADG_1"/>
    <property type="match status" value="1"/>
</dbReference>